<keyword evidence="1" id="KW-1133">Transmembrane helix</keyword>
<name>A0A3B0V6V2_9ZZZZ</name>
<keyword evidence="1" id="KW-0812">Transmembrane</keyword>
<reference evidence="2" key="1">
    <citation type="submission" date="2018-06" db="EMBL/GenBank/DDBJ databases">
        <authorList>
            <person name="Zhirakovskaya E."/>
        </authorList>
    </citation>
    <scope>NUCLEOTIDE SEQUENCE</scope>
</reference>
<keyword evidence="1" id="KW-0472">Membrane</keyword>
<dbReference type="SUPFAM" id="SSF57884">
    <property type="entry name" value="Ada DNA repair protein, N-terminal domain (N-Ada 10)"/>
    <property type="match status" value="1"/>
</dbReference>
<organism evidence="2">
    <name type="scientific">hydrothermal vent metagenome</name>
    <dbReference type="NCBI Taxonomy" id="652676"/>
    <lineage>
        <taxon>unclassified sequences</taxon>
        <taxon>metagenomes</taxon>
        <taxon>ecological metagenomes</taxon>
    </lineage>
</organism>
<evidence type="ECO:0000256" key="1">
    <source>
        <dbReference type="SAM" id="Phobius"/>
    </source>
</evidence>
<evidence type="ECO:0000313" key="2">
    <source>
        <dbReference type="EMBL" id="VAW32589.1"/>
    </source>
</evidence>
<accession>A0A3B0V6V2</accession>
<dbReference type="InterPro" id="IPR035451">
    <property type="entry name" value="Ada-like_dom_sf"/>
</dbReference>
<protein>
    <recommendedName>
        <fullName evidence="3">Ada DNA repair metal-binding domain-containing protein</fullName>
    </recommendedName>
</protein>
<evidence type="ECO:0008006" key="3">
    <source>
        <dbReference type="Google" id="ProtNLM"/>
    </source>
</evidence>
<dbReference type="EMBL" id="UOEV01000058">
    <property type="protein sequence ID" value="VAW32589.1"/>
    <property type="molecule type" value="Genomic_DNA"/>
</dbReference>
<dbReference type="AlphaFoldDB" id="A0A3B0V6V2"/>
<dbReference type="Gene3D" id="3.40.10.10">
    <property type="entry name" value="DNA Methylphosphotriester Repair Domain"/>
    <property type="match status" value="1"/>
</dbReference>
<gene>
    <name evidence="2" type="ORF">MNBD_CPR01-334</name>
</gene>
<feature type="transmembrane region" description="Helical" evidence="1">
    <location>
        <begin position="33"/>
        <end position="53"/>
    </location>
</feature>
<proteinExistence type="predicted"/>
<sequence length="139" mass="15101">MNISDISEVSKRLVATFRHEGVFGVAFHIPRDVLVVVLLLLATATGFGMGVLFEQQAGQRSVIIETLPLSTSTLMVKRNQKTTLPVGGQVVASSKGTKYYFPWCGGAKHLSKATRIWFASAQKAREKGYTPASSCKGLR</sequence>